<protein>
    <recommendedName>
        <fullName evidence="3">SCP2 domain-containing protein</fullName>
    </recommendedName>
</protein>
<dbReference type="RefSeq" id="WP_098735479.1">
    <property type="nucleotide sequence ID" value="NZ_PDKW01000038.1"/>
</dbReference>
<reference evidence="2" key="1">
    <citation type="submission" date="2017-10" db="EMBL/GenBank/DDBJ databases">
        <authorList>
            <person name="Kravchenko I.K."/>
            <person name="Grouzdev D.S."/>
        </authorList>
    </citation>
    <scope>NUCLEOTIDE SEQUENCE [LARGE SCALE GENOMIC DNA]</scope>
    <source>
        <strain evidence="2">B2</strain>
    </source>
</reference>
<evidence type="ECO:0000313" key="1">
    <source>
        <dbReference type="EMBL" id="PGH58652.1"/>
    </source>
</evidence>
<gene>
    <name evidence="1" type="ORF">CRT60_05820</name>
</gene>
<accession>A0A2B8BMM0</accession>
<evidence type="ECO:0000313" key="2">
    <source>
        <dbReference type="Proteomes" id="UP000225379"/>
    </source>
</evidence>
<sequence length="127" mass="14239">MMSRPDVLSLPELVNANERLVHRGRFLTAVMRLDIGTDAYLISIDRGRIAEVRKGPFVMPSWTFGLSCPADALARFWQPLPPPGFHDLFALLRRGDLTLSGNLQPFMANLLYIKDVMASLRSPKETA</sequence>
<evidence type="ECO:0008006" key="3">
    <source>
        <dbReference type="Google" id="ProtNLM"/>
    </source>
</evidence>
<dbReference type="EMBL" id="PDKW01000038">
    <property type="protein sequence ID" value="PGH58652.1"/>
    <property type="molecule type" value="Genomic_DNA"/>
</dbReference>
<name>A0A2B8BMM0_9PROT</name>
<dbReference type="OrthoDB" id="2853714at2"/>
<proteinExistence type="predicted"/>
<keyword evidence="2" id="KW-1185">Reference proteome</keyword>
<dbReference type="AlphaFoldDB" id="A0A2B8BMM0"/>
<comment type="caution">
    <text evidence="1">The sequence shown here is derived from an EMBL/GenBank/DDBJ whole genome shotgun (WGS) entry which is preliminary data.</text>
</comment>
<organism evidence="1 2">
    <name type="scientific">Azospirillum palustre</name>
    <dbReference type="NCBI Taxonomy" id="2044885"/>
    <lineage>
        <taxon>Bacteria</taxon>
        <taxon>Pseudomonadati</taxon>
        <taxon>Pseudomonadota</taxon>
        <taxon>Alphaproteobacteria</taxon>
        <taxon>Rhodospirillales</taxon>
        <taxon>Azospirillaceae</taxon>
        <taxon>Azospirillum</taxon>
    </lineage>
</organism>
<dbReference type="Proteomes" id="UP000225379">
    <property type="component" value="Unassembled WGS sequence"/>
</dbReference>